<keyword evidence="5 7" id="KW-0472">Membrane</keyword>
<dbReference type="NCBIfam" id="TIGR04057">
    <property type="entry name" value="SusC_RagA_signa"/>
    <property type="match status" value="1"/>
</dbReference>
<evidence type="ECO:0000256" key="7">
    <source>
        <dbReference type="PROSITE-ProRule" id="PRU01360"/>
    </source>
</evidence>
<organism evidence="10 11">
    <name type="scientific">Odoribacter splanchnicus</name>
    <dbReference type="NCBI Taxonomy" id="28118"/>
    <lineage>
        <taxon>Bacteria</taxon>
        <taxon>Pseudomonadati</taxon>
        <taxon>Bacteroidota</taxon>
        <taxon>Bacteroidia</taxon>
        <taxon>Bacteroidales</taxon>
        <taxon>Odoribacteraceae</taxon>
        <taxon>Odoribacter</taxon>
    </lineage>
</organism>
<evidence type="ECO:0000256" key="5">
    <source>
        <dbReference type="ARBA" id="ARBA00023136"/>
    </source>
</evidence>
<evidence type="ECO:0000313" key="11">
    <source>
        <dbReference type="Proteomes" id="UP000284243"/>
    </source>
</evidence>
<evidence type="ECO:0000256" key="6">
    <source>
        <dbReference type="ARBA" id="ARBA00023237"/>
    </source>
</evidence>
<comment type="caution">
    <text evidence="10">The sequence shown here is derived from an EMBL/GenBank/DDBJ whole genome shotgun (WGS) entry which is preliminary data.</text>
</comment>
<keyword evidence="2 7" id="KW-0813">Transport</keyword>
<name>A0A412TQN3_9BACT</name>
<dbReference type="Pfam" id="PF13715">
    <property type="entry name" value="CarbopepD_reg_2"/>
    <property type="match status" value="1"/>
</dbReference>
<feature type="chain" id="PRO_5019351873" evidence="8">
    <location>
        <begin position="40"/>
        <end position="1134"/>
    </location>
</feature>
<comment type="subcellular location">
    <subcellularLocation>
        <location evidence="1 7">Cell outer membrane</location>
        <topology evidence="1 7">Multi-pass membrane protein</topology>
    </subcellularLocation>
</comment>
<feature type="signal peptide" evidence="8">
    <location>
        <begin position="1"/>
        <end position="39"/>
    </location>
</feature>
<dbReference type="InterPro" id="IPR036942">
    <property type="entry name" value="Beta-barrel_TonB_sf"/>
</dbReference>
<keyword evidence="6 7" id="KW-0998">Cell outer membrane</keyword>
<evidence type="ECO:0000256" key="8">
    <source>
        <dbReference type="SAM" id="SignalP"/>
    </source>
</evidence>
<feature type="domain" description="TonB-dependent receptor plug" evidence="9">
    <location>
        <begin position="223"/>
        <end position="347"/>
    </location>
</feature>
<evidence type="ECO:0000256" key="1">
    <source>
        <dbReference type="ARBA" id="ARBA00004571"/>
    </source>
</evidence>
<dbReference type="Gene3D" id="2.170.130.10">
    <property type="entry name" value="TonB-dependent receptor, plug domain"/>
    <property type="match status" value="1"/>
</dbReference>
<dbReference type="InterPro" id="IPR012910">
    <property type="entry name" value="Plug_dom"/>
</dbReference>
<dbReference type="Pfam" id="PF07715">
    <property type="entry name" value="Plug"/>
    <property type="match status" value="1"/>
</dbReference>
<dbReference type="InterPro" id="IPR039426">
    <property type="entry name" value="TonB-dep_rcpt-like"/>
</dbReference>
<dbReference type="InterPro" id="IPR023996">
    <property type="entry name" value="TonB-dep_OMP_SusC/RagA"/>
</dbReference>
<dbReference type="InterPro" id="IPR008969">
    <property type="entry name" value="CarboxyPept-like_regulatory"/>
</dbReference>
<reference evidence="10 11" key="1">
    <citation type="submission" date="2018-08" db="EMBL/GenBank/DDBJ databases">
        <title>A genome reference for cultivated species of the human gut microbiota.</title>
        <authorList>
            <person name="Zou Y."/>
            <person name="Xue W."/>
            <person name="Luo G."/>
        </authorList>
    </citation>
    <scope>NUCLEOTIDE SEQUENCE [LARGE SCALE GENOMIC DNA]</scope>
    <source>
        <strain evidence="10 11">AF16-14</strain>
    </source>
</reference>
<dbReference type="InterPro" id="IPR023997">
    <property type="entry name" value="TonB-dep_OMP_SusC/RagA_CS"/>
</dbReference>
<keyword evidence="8" id="KW-0732">Signal</keyword>
<dbReference type="PROSITE" id="PS52016">
    <property type="entry name" value="TONB_DEPENDENT_REC_3"/>
    <property type="match status" value="1"/>
</dbReference>
<dbReference type="SUPFAM" id="SSF56935">
    <property type="entry name" value="Porins"/>
    <property type="match status" value="1"/>
</dbReference>
<gene>
    <name evidence="10" type="ORF">DWW57_09955</name>
</gene>
<dbReference type="InterPro" id="IPR037066">
    <property type="entry name" value="Plug_dom_sf"/>
</dbReference>
<dbReference type="GO" id="GO:0009279">
    <property type="term" value="C:cell outer membrane"/>
    <property type="evidence" value="ECO:0007669"/>
    <property type="project" value="UniProtKB-SubCell"/>
</dbReference>
<dbReference type="Gene3D" id="2.40.170.20">
    <property type="entry name" value="TonB-dependent receptor, beta-barrel domain"/>
    <property type="match status" value="1"/>
</dbReference>
<evidence type="ECO:0000313" key="10">
    <source>
        <dbReference type="EMBL" id="RGU56076.1"/>
    </source>
</evidence>
<keyword evidence="3 7" id="KW-1134">Transmembrane beta strand</keyword>
<proteinExistence type="inferred from homology"/>
<dbReference type="Proteomes" id="UP000284243">
    <property type="component" value="Unassembled WGS sequence"/>
</dbReference>
<dbReference type="Gene3D" id="2.60.40.1120">
    <property type="entry name" value="Carboxypeptidase-like, regulatory domain"/>
    <property type="match status" value="1"/>
</dbReference>
<keyword evidence="4 7" id="KW-0812">Transmembrane</keyword>
<comment type="similarity">
    <text evidence="7">Belongs to the TonB-dependent receptor family.</text>
</comment>
<accession>A0A412TQN3</accession>
<dbReference type="AlphaFoldDB" id="A0A412TQN3"/>
<evidence type="ECO:0000256" key="4">
    <source>
        <dbReference type="ARBA" id="ARBA00022692"/>
    </source>
</evidence>
<evidence type="ECO:0000256" key="2">
    <source>
        <dbReference type="ARBA" id="ARBA00022448"/>
    </source>
</evidence>
<dbReference type="NCBIfam" id="TIGR04056">
    <property type="entry name" value="OMP_RagA_SusC"/>
    <property type="match status" value="1"/>
</dbReference>
<evidence type="ECO:0000259" key="9">
    <source>
        <dbReference type="Pfam" id="PF07715"/>
    </source>
</evidence>
<protein>
    <submittedName>
        <fullName evidence="10">SusC/RagA family TonB-linked outer membrane protein</fullName>
    </submittedName>
</protein>
<evidence type="ECO:0000256" key="3">
    <source>
        <dbReference type="ARBA" id="ARBA00022452"/>
    </source>
</evidence>
<dbReference type="SUPFAM" id="SSF49464">
    <property type="entry name" value="Carboxypeptidase regulatory domain-like"/>
    <property type="match status" value="1"/>
</dbReference>
<sequence length="1134" mass="128034">MKKNANWWFVMRKNKPQKLLRIMKLIFLMCVCIATSVSARSLAQQRITMQLGETGLKAVFKEISRQTSKTVIYNDDLLKFDGKVRADFIDVELEEVLKQVLKDQRMSYKFMDDYILIVRQKDVPQTVSEITLKGTVVDQTGAALPGVTVLVKGTTLGTSTNIEGKFSLQLPETQNMVLVFSMIGMKSKEVPVGKQREFKITLTEEKSELEEVVVTGIVERKAESFTGSTVTMKNEDLKRVGNANVFQSLKSLDPSLMIFDNMEFGSDPNKNPKMTLRGASSIDMGTEDLDIKGTYANDPNAPLFILDGFEATVQKIMDLDMDRIASLTILKDASAKAIYGSRAANGVIVIETKQNESGDLRVTYTGSVTLEVPDLTSYNLTNAAQKLQLEKEFGLYEPTDMNGEDVSGKELYMSKYKAVYAGVNTDWLAKPLHMGTGQKHSLSIELGGRDLRVMTTFSYNHIVGVMKGSTRDTYDGSLQVSYRHKKFNFRNILNVTSNVANDSPYGTFSEYAAMNPYYSPYDKNGFLVKNAALSVDGLETTEFVANPLYNATLNTKIENRYLDVTDNLYVEWSVLQGLKATLRFGITEKRTSADEFYPANHLKFYNYTGDDLFRKGSYQANTGHMKKLSGDLNVRYSTVVKEKHYLFTNVGLNLSDETYEEIVHKAEGFPNDRMNDLMFAKQYVKDTKPSGKESTIRDIGILGIFNYTYDNKYLFDASYRANASSQFGANNRWGSFWSIGVGWNMHKEAFMNSEIFENFKIRGSLGYTGSQSQDAYASIPTYVYTLDRTYTGLLSSQLQGMKNDDLKWQRKMDYNVGFDMNIKRRFSLTFDAYRSITDNTLIDLTLPPSNGFTTLRENAGEVINRGFDIRTSYTILQNVKERSFLTVNLNISRNKNKLAKLSDAMNVYNESQNASVSGTAPAQLYYDGVSMNAIWAVRSLGIDPHNGREIYLSSRGLPTYNWSAADQVVLGDEMPKFQGTGGISFEWKGIGGNASFTFQYGAQMYNTTLVQKVENANLSDNVDARLFDGVWRPGEGGVKPYRAPRYRDPSTGNWVTPETKPTSRFVQDRNEFALTNLSLYYDFYRYEFLKRCGMERLRVSAYANNLFTISSIEIERGTSYPFARSFNFSLSVTF</sequence>
<dbReference type="EMBL" id="QRYC01000012">
    <property type="protein sequence ID" value="RGU56076.1"/>
    <property type="molecule type" value="Genomic_DNA"/>
</dbReference>